<evidence type="ECO:0000259" key="1">
    <source>
        <dbReference type="Pfam" id="PF25198"/>
    </source>
</evidence>
<dbReference type="AlphaFoldDB" id="A0A9X4QRT5"/>
<evidence type="ECO:0000313" key="2">
    <source>
        <dbReference type="EMBL" id="MDG0795200.1"/>
    </source>
</evidence>
<gene>
    <name evidence="2" type="ORF">OMP38_33520</name>
</gene>
<evidence type="ECO:0000313" key="3">
    <source>
        <dbReference type="Proteomes" id="UP001153387"/>
    </source>
</evidence>
<keyword evidence="3" id="KW-1185">Reference proteome</keyword>
<organism evidence="2 3">
    <name type="scientific">Cohnella ginsengisoli</name>
    <dbReference type="NCBI Taxonomy" id="425004"/>
    <lineage>
        <taxon>Bacteria</taxon>
        <taxon>Bacillati</taxon>
        <taxon>Bacillota</taxon>
        <taxon>Bacilli</taxon>
        <taxon>Bacillales</taxon>
        <taxon>Paenibacillaceae</taxon>
        <taxon>Cohnella</taxon>
    </lineage>
</organism>
<dbReference type="InterPro" id="IPR057336">
    <property type="entry name" value="GerAC_N"/>
</dbReference>
<dbReference type="Pfam" id="PF25198">
    <property type="entry name" value="Spore_GerAC_N"/>
    <property type="match status" value="1"/>
</dbReference>
<protein>
    <recommendedName>
        <fullName evidence="1">Spore germination protein N-terminal domain-containing protein</fullName>
    </recommendedName>
</protein>
<dbReference type="RefSeq" id="WP_277568893.1">
    <property type="nucleotide sequence ID" value="NZ_JAPDHZ010000008.1"/>
</dbReference>
<accession>A0A9X4QRT5</accession>
<name>A0A9X4QRT5_9BACL</name>
<sequence length="161" mass="17795">MKRIVRTLGLTLLSLGPLTGCYDRVDLEDASLSLVAGVDITEDHRTMSYTSIPVFSKAEKKSQELKVVANTQRQGRGKLDAFTVGSFNGRKIKVIALSKRFVQETPRLVPLHGHLFQGRKKSDHAEGGRIRRYARSAVLLPFAESADPSPHADGHDQVGFR</sequence>
<feature type="domain" description="Spore germination protein N-terminal" evidence="1">
    <location>
        <begin position="23"/>
        <end position="104"/>
    </location>
</feature>
<dbReference type="EMBL" id="JAPDHZ010000008">
    <property type="protein sequence ID" value="MDG0795200.1"/>
    <property type="molecule type" value="Genomic_DNA"/>
</dbReference>
<comment type="caution">
    <text evidence="2">The sequence shown here is derived from an EMBL/GenBank/DDBJ whole genome shotgun (WGS) entry which is preliminary data.</text>
</comment>
<proteinExistence type="predicted"/>
<dbReference type="Proteomes" id="UP001153387">
    <property type="component" value="Unassembled WGS sequence"/>
</dbReference>
<reference evidence="2 3" key="1">
    <citation type="submission" date="2022-10" db="EMBL/GenBank/DDBJ databases">
        <title>Comparative genomic analysis of Cohnella hashimotonis sp. nov., isolated from the International Space Station.</title>
        <authorList>
            <person name="Simpson A."/>
            <person name="Venkateswaran K."/>
        </authorList>
    </citation>
    <scope>NUCLEOTIDE SEQUENCE [LARGE SCALE GENOMIC DNA]</scope>
    <source>
        <strain evidence="2 3">DSM 18997</strain>
    </source>
</reference>